<dbReference type="Pfam" id="PF14431">
    <property type="entry name" value="YwqJ-deaminase"/>
    <property type="match status" value="1"/>
</dbReference>
<evidence type="ECO:0000313" key="2">
    <source>
        <dbReference type="EMBL" id="KYF88938.1"/>
    </source>
</evidence>
<dbReference type="InterPro" id="IPR050708">
    <property type="entry name" value="T6SS_VgrG/RHS"/>
</dbReference>
<gene>
    <name evidence="2" type="ORF">BE18_04150</name>
</gene>
<accession>A0A150S9X8</accession>
<dbReference type="PANTHER" id="PTHR32305">
    <property type="match status" value="1"/>
</dbReference>
<evidence type="ECO:0000313" key="3">
    <source>
        <dbReference type="Proteomes" id="UP000075515"/>
    </source>
</evidence>
<feature type="region of interest" description="Disordered" evidence="1">
    <location>
        <begin position="379"/>
        <end position="409"/>
    </location>
</feature>
<dbReference type="InterPro" id="IPR025968">
    <property type="entry name" value="YwqJ_deaminase"/>
</dbReference>
<reference evidence="2 3" key="1">
    <citation type="submission" date="2014-02" db="EMBL/GenBank/DDBJ databases">
        <title>The small core and large imbalanced accessory genome model reveals a collaborative survival strategy of Sorangium cellulosum strains in nature.</title>
        <authorList>
            <person name="Han K."/>
            <person name="Peng R."/>
            <person name="Blom J."/>
            <person name="Li Y.-Z."/>
        </authorList>
    </citation>
    <scope>NUCLEOTIDE SEQUENCE [LARGE SCALE GENOMIC DNA]</scope>
    <source>
        <strain evidence="2 3">So0149</strain>
    </source>
</reference>
<name>A0A150S9X8_SORCE</name>
<dbReference type="NCBIfam" id="TIGR03696">
    <property type="entry name" value="Rhs_assc_core"/>
    <property type="match status" value="1"/>
</dbReference>
<comment type="caution">
    <text evidence="2">The sequence shown here is derived from an EMBL/GenBank/DDBJ whole genome shotgun (WGS) entry which is preliminary data.</text>
</comment>
<proteinExistence type="predicted"/>
<dbReference type="Gene3D" id="2.180.10.10">
    <property type="entry name" value="RHS repeat-associated core"/>
    <property type="match status" value="1"/>
</dbReference>
<protein>
    <recommendedName>
        <fullName evidence="4">RHS repeat-associated core domain-containing protein</fullName>
    </recommendedName>
</protein>
<dbReference type="InterPro" id="IPR022385">
    <property type="entry name" value="Rhs_assc_core"/>
</dbReference>
<organism evidence="2 3">
    <name type="scientific">Sorangium cellulosum</name>
    <name type="common">Polyangium cellulosum</name>
    <dbReference type="NCBI Taxonomy" id="56"/>
    <lineage>
        <taxon>Bacteria</taxon>
        <taxon>Pseudomonadati</taxon>
        <taxon>Myxococcota</taxon>
        <taxon>Polyangia</taxon>
        <taxon>Polyangiales</taxon>
        <taxon>Polyangiaceae</taxon>
        <taxon>Sorangium</taxon>
    </lineage>
</organism>
<dbReference type="EMBL" id="JEMC01002296">
    <property type="protein sequence ID" value="KYF88938.1"/>
    <property type="molecule type" value="Genomic_DNA"/>
</dbReference>
<dbReference type="AlphaFoldDB" id="A0A150S9X8"/>
<dbReference type="PANTHER" id="PTHR32305:SF15">
    <property type="entry name" value="PROTEIN RHSA-RELATED"/>
    <property type="match status" value="1"/>
</dbReference>
<feature type="compositionally biased region" description="Polar residues" evidence="1">
    <location>
        <begin position="379"/>
        <end position="399"/>
    </location>
</feature>
<dbReference type="Proteomes" id="UP000075515">
    <property type="component" value="Unassembled WGS sequence"/>
</dbReference>
<sequence length="421" mass="45905">MTFAYDDGGRTTSKTAGDGRSWRFDWGDGDLLQAVWLPDGRVVRFVYDPFARRLEKRVEKDRVVESITRYAWSGDALVHEVRERTGAGDEPIVEERAYAVLPEAPLPLADRVRRGEHAEVRYYVEAPNGMPEALLTGDGALVGTVAASLFGRVEGEQAGLTPLRFPGQYADEETGLYYNRYRYYDPETGQYLSPEPIRLGGSLRSYSYANGQPLDAMDPTGLNPVETRLTRTDGTEVPAFSGQAQGVAPPNYRPANPMGAQLLHPAVAASLPPNNAREVGVGGGPESCGEPLALSRHLYDWEKRNKPKRCNPPDGSWQQHLQSALGEVQSIRTNEDKGRGGPMDACPNCGQTIPRLWSLAGLPPPNGIYNGGVANATDNPSWNASSNQGQRPSTVTFNDPRSGAPIEPGAYKHMSGAWVRI</sequence>
<evidence type="ECO:0000256" key="1">
    <source>
        <dbReference type="SAM" id="MobiDB-lite"/>
    </source>
</evidence>
<evidence type="ECO:0008006" key="4">
    <source>
        <dbReference type="Google" id="ProtNLM"/>
    </source>
</evidence>